<reference evidence="10 11" key="1">
    <citation type="submission" date="2020-07" db="EMBL/GenBank/DDBJ databases">
        <title>Sequencing the genomes of 1000 actinobacteria strains.</title>
        <authorList>
            <person name="Klenk H.-P."/>
        </authorList>
    </citation>
    <scope>NUCLEOTIDE SEQUENCE [LARGE SCALE GENOMIC DNA]</scope>
    <source>
        <strain evidence="10 11">DSM 44749</strain>
    </source>
</reference>
<feature type="transmembrane region" description="Helical" evidence="7">
    <location>
        <begin position="48"/>
        <end position="78"/>
    </location>
</feature>
<dbReference type="RefSeq" id="WP_179762596.1">
    <property type="nucleotide sequence ID" value="NZ_BAAAJZ010000011.1"/>
</dbReference>
<dbReference type="SUPFAM" id="SSF161098">
    <property type="entry name" value="MetI-like"/>
    <property type="match status" value="1"/>
</dbReference>
<feature type="transmembrane region" description="Helical" evidence="7">
    <location>
        <begin position="90"/>
        <end position="114"/>
    </location>
</feature>
<dbReference type="GeneID" id="98054981"/>
<keyword evidence="3" id="KW-1003">Cell membrane</keyword>
<protein>
    <submittedName>
        <fullName evidence="10">Glycine betaine/proline transport system permease protein</fullName>
    </submittedName>
</protein>
<feature type="transmembrane region" description="Helical" evidence="7">
    <location>
        <begin position="239"/>
        <end position="262"/>
    </location>
</feature>
<evidence type="ECO:0000256" key="4">
    <source>
        <dbReference type="ARBA" id="ARBA00022692"/>
    </source>
</evidence>
<evidence type="ECO:0000256" key="5">
    <source>
        <dbReference type="ARBA" id="ARBA00022989"/>
    </source>
</evidence>
<dbReference type="InterPro" id="IPR035906">
    <property type="entry name" value="MetI-like_sf"/>
</dbReference>
<keyword evidence="5 7" id="KW-1133">Transmembrane helix</keyword>
<comment type="similarity">
    <text evidence="7">Belongs to the binding-protein-dependent transport system permease family.</text>
</comment>
<feature type="transmembrane region" description="Helical" evidence="7">
    <location>
        <begin position="201"/>
        <end position="227"/>
    </location>
</feature>
<feature type="transmembrane region" description="Helical" evidence="7">
    <location>
        <begin position="134"/>
        <end position="162"/>
    </location>
</feature>
<evidence type="ECO:0000259" key="9">
    <source>
        <dbReference type="PROSITE" id="PS50928"/>
    </source>
</evidence>
<feature type="domain" description="ABC transmembrane type-1" evidence="9">
    <location>
        <begin position="87"/>
        <end position="266"/>
    </location>
</feature>
<comment type="subcellular location">
    <subcellularLocation>
        <location evidence="7">Cell membrane</location>
        <topology evidence="7">Multi-pass membrane protein</topology>
    </subcellularLocation>
    <subcellularLocation>
        <location evidence="1">Membrane</location>
        <topology evidence="1">Multi-pass membrane protein</topology>
    </subcellularLocation>
</comment>
<feature type="region of interest" description="Disordered" evidence="8">
    <location>
        <begin position="288"/>
        <end position="311"/>
    </location>
</feature>
<dbReference type="CDD" id="cd06261">
    <property type="entry name" value="TM_PBP2"/>
    <property type="match status" value="1"/>
</dbReference>
<keyword evidence="6 7" id="KW-0472">Membrane</keyword>
<evidence type="ECO:0000256" key="2">
    <source>
        <dbReference type="ARBA" id="ARBA00022448"/>
    </source>
</evidence>
<name>A0A852W7J2_PSEA5</name>
<dbReference type="Pfam" id="PF00528">
    <property type="entry name" value="BPD_transp_1"/>
    <property type="match status" value="1"/>
</dbReference>
<keyword evidence="4 7" id="KW-0812">Transmembrane</keyword>
<dbReference type="GO" id="GO:0005275">
    <property type="term" value="F:amine transmembrane transporter activity"/>
    <property type="evidence" value="ECO:0007669"/>
    <property type="project" value="TreeGrafter"/>
</dbReference>
<dbReference type="GO" id="GO:0015871">
    <property type="term" value="P:choline transport"/>
    <property type="evidence" value="ECO:0007669"/>
    <property type="project" value="TreeGrafter"/>
</dbReference>
<dbReference type="PROSITE" id="PS50928">
    <property type="entry name" value="ABC_TM1"/>
    <property type="match status" value="1"/>
</dbReference>
<accession>A0A852W7J2</accession>
<evidence type="ECO:0000256" key="8">
    <source>
        <dbReference type="SAM" id="MobiDB-lite"/>
    </source>
</evidence>
<dbReference type="FunFam" id="1.10.3720.10:FF:000001">
    <property type="entry name" value="Glycine betaine ABC transporter, permease"/>
    <property type="match status" value="1"/>
</dbReference>
<evidence type="ECO:0000256" key="3">
    <source>
        <dbReference type="ARBA" id="ARBA00022475"/>
    </source>
</evidence>
<dbReference type="GO" id="GO:0015226">
    <property type="term" value="F:carnitine transmembrane transporter activity"/>
    <property type="evidence" value="ECO:0007669"/>
    <property type="project" value="TreeGrafter"/>
</dbReference>
<evidence type="ECO:0000256" key="1">
    <source>
        <dbReference type="ARBA" id="ARBA00004141"/>
    </source>
</evidence>
<dbReference type="Proteomes" id="UP000549695">
    <property type="component" value="Unassembled WGS sequence"/>
</dbReference>
<dbReference type="InterPro" id="IPR000515">
    <property type="entry name" value="MetI-like"/>
</dbReference>
<dbReference type="GO" id="GO:0043190">
    <property type="term" value="C:ATP-binding cassette (ABC) transporter complex"/>
    <property type="evidence" value="ECO:0007669"/>
    <property type="project" value="TreeGrafter"/>
</dbReference>
<sequence>MPRFEFGSYVEAFILWLLQNAGVVFDAVGVAITAVVEAVTSIFTAPVWWVWLLLLVALALLVRGAGFAVFTLVGFLLVSSFDLWTETMETFGLVLVAALIAVAIGVPLGIWAARSRAASRTLRPVLDLAQTVPAFVYLIPVVLLFGIGVVPGVVATIVFSIAPAVRLTELGIRGVDGEVVEAAHAFGAHPRQILREVQLPMALPSIMAGVNQVIMLALSMVVVAGLAGADGLGTTVVSAVTQLDIATGVEGGLAVVIVAIFLDRFTSALAERPEGSLLARLRARRPQKAAAPAAERTSPAPAGSAVTGANA</sequence>
<keyword evidence="11" id="KW-1185">Reference proteome</keyword>
<evidence type="ECO:0000256" key="7">
    <source>
        <dbReference type="RuleBase" id="RU363032"/>
    </source>
</evidence>
<dbReference type="Gene3D" id="1.10.3720.10">
    <property type="entry name" value="MetI-like"/>
    <property type="match status" value="1"/>
</dbReference>
<gene>
    <name evidence="10" type="ORF">HDA37_005333</name>
</gene>
<dbReference type="PANTHER" id="PTHR47737">
    <property type="entry name" value="GLYCINE BETAINE/PROLINE BETAINE TRANSPORT SYSTEM PERMEASE PROTEIN PROW"/>
    <property type="match status" value="1"/>
</dbReference>
<evidence type="ECO:0000313" key="10">
    <source>
        <dbReference type="EMBL" id="NYG05048.1"/>
    </source>
</evidence>
<organism evidence="10 11">
    <name type="scientific">Pseudonocardia alni</name>
    <name type="common">Amycolata alni</name>
    <dbReference type="NCBI Taxonomy" id="33907"/>
    <lineage>
        <taxon>Bacteria</taxon>
        <taxon>Bacillati</taxon>
        <taxon>Actinomycetota</taxon>
        <taxon>Actinomycetes</taxon>
        <taxon>Pseudonocardiales</taxon>
        <taxon>Pseudonocardiaceae</taxon>
        <taxon>Pseudonocardia</taxon>
    </lineage>
</organism>
<proteinExistence type="inferred from homology"/>
<dbReference type="GO" id="GO:0031460">
    <property type="term" value="P:glycine betaine transport"/>
    <property type="evidence" value="ECO:0007669"/>
    <property type="project" value="TreeGrafter"/>
</dbReference>
<feature type="transmembrane region" description="Helical" evidence="7">
    <location>
        <begin position="12"/>
        <end position="36"/>
    </location>
</feature>
<dbReference type="EMBL" id="JACCCZ010000001">
    <property type="protein sequence ID" value="NYG05048.1"/>
    <property type="molecule type" value="Genomic_DNA"/>
</dbReference>
<dbReference type="PANTHER" id="PTHR47737:SF1">
    <property type="entry name" value="GLYCINE BETAINE_PROLINE BETAINE TRANSPORT SYSTEM PERMEASE PROTEIN PROW"/>
    <property type="match status" value="1"/>
</dbReference>
<dbReference type="AlphaFoldDB" id="A0A852W7J2"/>
<comment type="caution">
    <text evidence="10">The sequence shown here is derived from an EMBL/GenBank/DDBJ whole genome shotgun (WGS) entry which is preliminary data.</text>
</comment>
<evidence type="ECO:0000256" key="6">
    <source>
        <dbReference type="ARBA" id="ARBA00023136"/>
    </source>
</evidence>
<keyword evidence="2 7" id="KW-0813">Transport</keyword>
<evidence type="ECO:0000313" key="11">
    <source>
        <dbReference type="Proteomes" id="UP000549695"/>
    </source>
</evidence>
<feature type="compositionally biased region" description="Low complexity" evidence="8">
    <location>
        <begin position="288"/>
        <end position="302"/>
    </location>
</feature>